<feature type="non-terminal residue" evidence="1">
    <location>
        <position position="302"/>
    </location>
</feature>
<feature type="non-terminal residue" evidence="1">
    <location>
        <position position="1"/>
    </location>
</feature>
<sequence length="302" mass="34791">EFDSKFFGSGNPVFCNYHPILTDLYSTIDRTCLGDVKWQNFSIKYSHNLNEPAPWMQAQFDVWFCCPLETIRNMLSNPDLAAQMDYRPYREYDLKSGKRHFQDFMSGDWAWDQADVIANDHPECKGSTFVPIILGSDKTTVSVATGQHDYYPLYLSVGNIHNSMRHAHRHGVSLIAFLAVPKTTREFAQTAPFCKFHRQLFHVSLSRILSILKPYMTRPDHVRFGDHHYRRVVYGLGPYIANYEEQALLACIVRNWCARCLATQGNLDGDALNRSREHANTLIAEFNLLDLWDEYGIVGDII</sequence>
<reference evidence="1 2" key="1">
    <citation type="submission" date="2014-04" db="EMBL/GenBank/DDBJ databases">
        <authorList>
            <consortium name="DOE Joint Genome Institute"/>
            <person name="Kuo A."/>
            <person name="Kohler A."/>
            <person name="Costa M.D."/>
            <person name="Nagy L.G."/>
            <person name="Floudas D."/>
            <person name="Copeland A."/>
            <person name="Barry K.W."/>
            <person name="Cichocki N."/>
            <person name="Veneault-Fourrey C."/>
            <person name="LaButti K."/>
            <person name="Lindquist E.A."/>
            <person name="Lipzen A."/>
            <person name="Lundell T."/>
            <person name="Morin E."/>
            <person name="Murat C."/>
            <person name="Sun H."/>
            <person name="Tunlid A."/>
            <person name="Henrissat B."/>
            <person name="Grigoriev I.V."/>
            <person name="Hibbett D.S."/>
            <person name="Martin F."/>
            <person name="Nordberg H.P."/>
            <person name="Cantor M.N."/>
            <person name="Hua S.X."/>
        </authorList>
    </citation>
    <scope>NUCLEOTIDE SEQUENCE [LARGE SCALE GENOMIC DNA]</scope>
    <source>
        <strain evidence="1 2">441</strain>
    </source>
</reference>
<dbReference type="Pfam" id="PF18759">
    <property type="entry name" value="Plavaka"/>
    <property type="match status" value="1"/>
</dbReference>
<evidence type="ECO:0000313" key="2">
    <source>
        <dbReference type="Proteomes" id="UP000054018"/>
    </source>
</evidence>
<gene>
    <name evidence="1" type="ORF">PISMIDRAFT_43728</name>
</gene>
<accession>A0A0C9YSY9</accession>
<keyword evidence="2" id="KW-1185">Reference proteome</keyword>
<dbReference type="InterPro" id="IPR041078">
    <property type="entry name" value="Plavaka"/>
</dbReference>
<evidence type="ECO:0000313" key="1">
    <source>
        <dbReference type="EMBL" id="KIK19836.1"/>
    </source>
</evidence>
<dbReference type="AlphaFoldDB" id="A0A0C9YSY9"/>
<dbReference type="EMBL" id="KN833777">
    <property type="protein sequence ID" value="KIK19836.1"/>
    <property type="molecule type" value="Genomic_DNA"/>
</dbReference>
<dbReference type="STRING" id="765257.A0A0C9YSY9"/>
<organism evidence="1 2">
    <name type="scientific">Pisolithus microcarpus 441</name>
    <dbReference type="NCBI Taxonomy" id="765257"/>
    <lineage>
        <taxon>Eukaryota</taxon>
        <taxon>Fungi</taxon>
        <taxon>Dikarya</taxon>
        <taxon>Basidiomycota</taxon>
        <taxon>Agaricomycotina</taxon>
        <taxon>Agaricomycetes</taxon>
        <taxon>Agaricomycetidae</taxon>
        <taxon>Boletales</taxon>
        <taxon>Sclerodermatineae</taxon>
        <taxon>Pisolithaceae</taxon>
        <taxon>Pisolithus</taxon>
    </lineage>
</organism>
<name>A0A0C9YSY9_9AGAM</name>
<proteinExistence type="predicted"/>
<reference evidence="2" key="2">
    <citation type="submission" date="2015-01" db="EMBL/GenBank/DDBJ databases">
        <title>Evolutionary Origins and Diversification of the Mycorrhizal Mutualists.</title>
        <authorList>
            <consortium name="DOE Joint Genome Institute"/>
            <consortium name="Mycorrhizal Genomics Consortium"/>
            <person name="Kohler A."/>
            <person name="Kuo A."/>
            <person name="Nagy L.G."/>
            <person name="Floudas D."/>
            <person name="Copeland A."/>
            <person name="Barry K.W."/>
            <person name="Cichocki N."/>
            <person name="Veneault-Fourrey C."/>
            <person name="LaButti K."/>
            <person name="Lindquist E.A."/>
            <person name="Lipzen A."/>
            <person name="Lundell T."/>
            <person name="Morin E."/>
            <person name="Murat C."/>
            <person name="Riley R."/>
            <person name="Ohm R."/>
            <person name="Sun H."/>
            <person name="Tunlid A."/>
            <person name="Henrissat B."/>
            <person name="Grigoriev I.V."/>
            <person name="Hibbett D.S."/>
            <person name="Martin F."/>
        </authorList>
    </citation>
    <scope>NUCLEOTIDE SEQUENCE [LARGE SCALE GENOMIC DNA]</scope>
    <source>
        <strain evidence="2">441</strain>
    </source>
</reference>
<dbReference type="Proteomes" id="UP000054018">
    <property type="component" value="Unassembled WGS sequence"/>
</dbReference>
<dbReference type="OrthoDB" id="3199698at2759"/>
<dbReference type="HOGENOM" id="CLU_006344_14_0_1"/>
<protein>
    <submittedName>
        <fullName evidence="1">Uncharacterized protein</fullName>
    </submittedName>
</protein>